<keyword evidence="8" id="KW-1185">Reference proteome</keyword>
<feature type="transmembrane region" description="Helical" evidence="6">
    <location>
        <begin position="20"/>
        <end position="39"/>
    </location>
</feature>
<evidence type="ECO:0000256" key="5">
    <source>
        <dbReference type="ARBA" id="ARBA00023136"/>
    </source>
</evidence>
<dbReference type="RefSeq" id="WP_153724130.1">
    <property type="nucleotide sequence ID" value="NZ_CP045875.1"/>
</dbReference>
<dbReference type="GO" id="GO:0015628">
    <property type="term" value="P:protein secretion by the type II secretion system"/>
    <property type="evidence" value="ECO:0007669"/>
    <property type="project" value="InterPro"/>
</dbReference>
<dbReference type="GO" id="GO:0015627">
    <property type="term" value="C:type II protein secretion system complex"/>
    <property type="evidence" value="ECO:0007669"/>
    <property type="project" value="InterPro"/>
</dbReference>
<keyword evidence="5 6" id="KW-0472">Membrane</keyword>
<evidence type="ECO:0000256" key="6">
    <source>
        <dbReference type="SAM" id="Phobius"/>
    </source>
</evidence>
<dbReference type="AlphaFoldDB" id="A0A5Q2MW38"/>
<evidence type="ECO:0000313" key="8">
    <source>
        <dbReference type="Proteomes" id="UP000366051"/>
    </source>
</evidence>
<dbReference type="InterPro" id="IPR045584">
    <property type="entry name" value="Pilin-like"/>
</dbReference>
<evidence type="ECO:0000256" key="2">
    <source>
        <dbReference type="ARBA" id="ARBA00022481"/>
    </source>
</evidence>
<dbReference type="KEGG" id="hcv:FTV88_0405"/>
<accession>A0A5Q2MW38</accession>
<sequence>MFQRVQKAMKNQKGFTLVELMVVVAIIGVLVSIAVMSFGGSTDSAREGAAKADARSIQSACLLIKSENMNDPSIDLSWDEADYTRFFDVVAMNDKYDEIEIGEDEEEDYCYVVVEYENSIGEAVRIDSKGNKLQE</sequence>
<evidence type="ECO:0000313" key="7">
    <source>
        <dbReference type="EMBL" id="QGG46584.1"/>
    </source>
</evidence>
<evidence type="ECO:0000256" key="3">
    <source>
        <dbReference type="ARBA" id="ARBA00022692"/>
    </source>
</evidence>
<gene>
    <name evidence="7" type="ORF">FTV88_0405</name>
</gene>
<evidence type="ECO:0000256" key="1">
    <source>
        <dbReference type="ARBA" id="ARBA00004167"/>
    </source>
</evidence>
<dbReference type="InterPro" id="IPR012902">
    <property type="entry name" value="N_methyl_site"/>
</dbReference>
<keyword evidence="4 6" id="KW-1133">Transmembrane helix</keyword>
<dbReference type="EMBL" id="CP045875">
    <property type="protein sequence ID" value="QGG46584.1"/>
    <property type="molecule type" value="Genomic_DNA"/>
</dbReference>
<dbReference type="PROSITE" id="PS00409">
    <property type="entry name" value="PROKAR_NTER_METHYL"/>
    <property type="match status" value="1"/>
</dbReference>
<proteinExistence type="predicted"/>
<dbReference type="PANTHER" id="PTHR30093">
    <property type="entry name" value="GENERAL SECRETION PATHWAY PROTEIN G"/>
    <property type="match status" value="1"/>
</dbReference>
<keyword evidence="2" id="KW-0488">Methylation</keyword>
<comment type="subcellular location">
    <subcellularLocation>
        <location evidence="1">Membrane</location>
        <topology evidence="1">Single-pass membrane protein</topology>
    </subcellularLocation>
</comment>
<reference evidence="8" key="1">
    <citation type="submission" date="2019-11" db="EMBL/GenBank/DDBJ databases">
        <title>Genome sequence of Heliorestis convoluta strain HH, an alkaliphilic and minimalistic phototrophic bacterium from a soda lake in Egypt.</title>
        <authorList>
            <person name="Dewey E.D."/>
            <person name="Stokes L.M."/>
            <person name="Burchell B.M."/>
            <person name="Shaffer K.N."/>
            <person name="Huntington A.M."/>
            <person name="Baker J.M."/>
            <person name="Nadendla S."/>
            <person name="Giglio M.G."/>
            <person name="Touchman J.W."/>
            <person name="Blankenship R.E."/>
            <person name="Madigan M.T."/>
            <person name="Sattley W.M."/>
        </authorList>
    </citation>
    <scope>NUCLEOTIDE SEQUENCE [LARGE SCALE GENOMIC DNA]</scope>
    <source>
        <strain evidence="8">HH</strain>
    </source>
</reference>
<dbReference type="InterPro" id="IPR000983">
    <property type="entry name" value="Bac_GSPG_pilin"/>
</dbReference>
<protein>
    <submittedName>
        <fullName evidence="7">Prepilin-type N-terminal cleavage/methylation domain protein</fullName>
    </submittedName>
</protein>
<organism evidence="7 8">
    <name type="scientific">Heliorestis convoluta</name>
    <dbReference type="NCBI Taxonomy" id="356322"/>
    <lineage>
        <taxon>Bacteria</taxon>
        <taxon>Bacillati</taxon>
        <taxon>Bacillota</taxon>
        <taxon>Clostridia</taxon>
        <taxon>Eubacteriales</taxon>
        <taxon>Heliobacteriaceae</taxon>
        <taxon>Heliorestis</taxon>
    </lineage>
</organism>
<dbReference type="PANTHER" id="PTHR30093:SF44">
    <property type="entry name" value="TYPE II SECRETION SYSTEM CORE PROTEIN G"/>
    <property type="match status" value="1"/>
</dbReference>
<dbReference type="PRINTS" id="PR00813">
    <property type="entry name" value="BCTERIALGSPG"/>
</dbReference>
<keyword evidence="3 6" id="KW-0812">Transmembrane</keyword>
<dbReference type="NCBIfam" id="TIGR02532">
    <property type="entry name" value="IV_pilin_GFxxxE"/>
    <property type="match status" value="1"/>
</dbReference>
<dbReference type="GO" id="GO:0016020">
    <property type="term" value="C:membrane"/>
    <property type="evidence" value="ECO:0007669"/>
    <property type="project" value="UniProtKB-SubCell"/>
</dbReference>
<dbReference type="Pfam" id="PF07963">
    <property type="entry name" value="N_methyl"/>
    <property type="match status" value="1"/>
</dbReference>
<name>A0A5Q2MW38_9FIRM</name>
<dbReference type="Proteomes" id="UP000366051">
    <property type="component" value="Chromosome"/>
</dbReference>
<dbReference type="SUPFAM" id="SSF54523">
    <property type="entry name" value="Pili subunits"/>
    <property type="match status" value="1"/>
</dbReference>
<dbReference type="Gene3D" id="3.30.700.10">
    <property type="entry name" value="Glycoprotein, Type 4 Pilin"/>
    <property type="match status" value="1"/>
</dbReference>
<dbReference type="OrthoDB" id="1819208at2"/>
<evidence type="ECO:0000256" key="4">
    <source>
        <dbReference type="ARBA" id="ARBA00022989"/>
    </source>
</evidence>